<gene>
    <name evidence="2" type="ORF">DND132_2948</name>
</gene>
<dbReference type="AlphaFoldDB" id="F0JJQ2"/>
<dbReference type="EMBL" id="CP003220">
    <property type="protein sequence ID" value="EGB16151.1"/>
    <property type="molecule type" value="Genomic_DNA"/>
</dbReference>
<feature type="domain" description="TadE-like" evidence="1">
    <location>
        <begin position="10"/>
        <end position="52"/>
    </location>
</feature>
<keyword evidence="3" id="KW-1185">Reference proteome</keyword>
<dbReference type="STRING" id="641491.DND132_2948"/>
<dbReference type="Proteomes" id="UP000007845">
    <property type="component" value="Chromosome"/>
</dbReference>
<organism evidence="2 3">
    <name type="scientific">Pseudodesulfovibrio mercurii</name>
    <dbReference type="NCBI Taxonomy" id="641491"/>
    <lineage>
        <taxon>Bacteria</taxon>
        <taxon>Pseudomonadati</taxon>
        <taxon>Thermodesulfobacteriota</taxon>
        <taxon>Desulfovibrionia</taxon>
        <taxon>Desulfovibrionales</taxon>
        <taxon>Desulfovibrionaceae</taxon>
    </lineage>
</organism>
<dbReference type="HOGENOM" id="CLU_122851_4_0_7"/>
<evidence type="ECO:0000313" key="3">
    <source>
        <dbReference type="Proteomes" id="UP000007845"/>
    </source>
</evidence>
<dbReference type="InterPro" id="IPR012495">
    <property type="entry name" value="TadE-like_dom"/>
</dbReference>
<reference evidence="2 3" key="1">
    <citation type="journal article" date="2011" name="J. Bacteriol.">
        <title>Genome sequence of the mercury-methylating strain Desulfovibrio desulfuricans ND132.</title>
        <authorList>
            <person name="Brown S.D."/>
            <person name="Gilmour C.C."/>
            <person name="Kucken A.M."/>
            <person name="Wall J.D."/>
            <person name="Elias D.A."/>
            <person name="Brandt C.C."/>
            <person name="Podar M."/>
            <person name="Chertkov O."/>
            <person name="Held B."/>
            <person name="Bruce D.C."/>
            <person name="Detter J.C."/>
            <person name="Tapia R."/>
            <person name="Han C.S."/>
            <person name="Goodwin L.A."/>
            <person name="Cheng J.F."/>
            <person name="Pitluck S."/>
            <person name="Woyke T."/>
            <person name="Mikhailova N."/>
            <person name="Ivanova N.N."/>
            <person name="Han J."/>
            <person name="Lucas S."/>
            <person name="Lapidus A.L."/>
            <person name="Land M.L."/>
            <person name="Hauser L.J."/>
            <person name="Palumbo A.V."/>
        </authorList>
    </citation>
    <scope>NUCLEOTIDE SEQUENCE [LARGE SCALE GENOMIC DNA]</scope>
    <source>
        <strain evidence="2 3">ND132</strain>
    </source>
</reference>
<protein>
    <submittedName>
        <fullName evidence="2">TadE family protein</fullName>
    </submittedName>
</protein>
<dbReference type="eggNOG" id="COG4961">
    <property type="taxonomic scope" value="Bacteria"/>
</dbReference>
<name>F0JJQ2_9BACT</name>
<dbReference type="OrthoDB" id="5461306at2"/>
<proteinExistence type="predicted"/>
<dbReference type="RefSeq" id="WP_014323575.1">
    <property type="nucleotide sequence ID" value="NC_016803.1"/>
</dbReference>
<evidence type="ECO:0000313" key="2">
    <source>
        <dbReference type="EMBL" id="EGB16151.1"/>
    </source>
</evidence>
<accession>F0JJQ2</accession>
<dbReference type="Pfam" id="PF07811">
    <property type="entry name" value="TadE"/>
    <property type="match status" value="1"/>
</dbReference>
<sequence length="129" mass="13843">MRKRDVRRRGMAAVEFALLVPIMALLILLLMQGGNAMHTYSSLVEASREGARRVVTQGESSDVAALVAAVVADLDPDKLSTNVTTNPADNTVTVEVSYVYDIFGSQDGNGLFGNDEPLTFVAQTTMPLP</sequence>
<dbReference type="KEGG" id="ddn:DND132_2948"/>
<evidence type="ECO:0000259" key="1">
    <source>
        <dbReference type="Pfam" id="PF07811"/>
    </source>
</evidence>